<dbReference type="KEGG" id="beq:BEWA_022470"/>
<dbReference type="eggNOG" id="ENOG502T5EZ">
    <property type="taxonomic scope" value="Eukaryota"/>
</dbReference>
<reference evidence="1 2" key="1">
    <citation type="journal article" date="2012" name="BMC Genomics">
        <title>Comparative genomic analysis and phylogenetic position of Theileria equi.</title>
        <authorList>
            <person name="Kappmeyer L.S."/>
            <person name="Thiagarajan M."/>
            <person name="Herndon D.R."/>
            <person name="Ramsay J.D."/>
            <person name="Caler E."/>
            <person name="Djikeng A."/>
            <person name="Gillespie J.J."/>
            <person name="Lau A.O."/>
            <person name="Roalson E.H."/>
            <person name="Silva J.C."/>
            <person name="Silva M.G."/>
            <person name="Suarez C.E."/>
            <person name="Ueti M.W."/>
            <person name="Nene V.M."/>
            <person name="Mealey R.H."/>
            <person name="Knowles D.P."/>
            <person name="Brayton K.A."/>
        </authorList>
    </citation>
    <scope>NUCLEOTIDE SEQUENCE [LARGE SCALE GENOMIC DNA]</scope>
    <source>
        <strain evidence="1 2">WA</strain>
    </source>
</reference>
<keyword evidence="2" id="KW-1185">Reference proteome</keyword>
<name>L0AWZ9_THEEQ</name>
<dbReference type="AlphaFoldDB" id="L0AWZ9"/>
<evidence type="ECO:0000313" key="2">
    <source>
        <dbReference type="Proteomes" id="UP000031512"/>
    </source>
</evidence>
<organism evidence="1 2">
    <name type="scientific">Theileria equi strain WA</name>
    <dbReference type="NCBI Taxonomy" id="1537102"/>
    <lineage>
        <taxon>Eukaryota</taxon>
        <taxon>Sar</taxon>
        <taxon>Alveolata</taxon>
        <taxon>Apicomplexa</taxon>
        <taxon>Aconoidasida</taxon>
        <taxon>Piroplasmida</taxon>
        <taxon>Theileriidae</taxon>
        <taxon>Theileria</taxon>
    </lineage>
</organism>
<accession>L0AWZ9</accession>
<dbReference type="EMBL" id="CP001669">
    <property type="protein sequence ID" value="AFZ79399.1"/>
    <property type="molecule type" value="Genomic_DNA"/>
</dbReference>
<dbReference type="GeneID" id="15807065"/>
<evidence type="ECO:0000313" key="1">
    <source>
        <dbReference type="EMBL" id="AFZ79399.1"/>
    </source>
</evidence>
<dbReference type="Proteomes" id="UP000031512">
    <property type="component" value="Chromosome 1"/>
</dbReference>
<dbReference type="VEuPathDB" id="PiroplasmaDB:BEWA_022470"/>
<dbReference type="RefSeq" id="XP_004829065.1">
    <property type="nucleotide sequence ID" value="XM_004829008.1"/>
</dbReference>
<gene>
    <name evidence="1" type="ORF">BEWA_022470</name>
</gene>
<protein>
    <submittedName>
        <fullName evidence="1">Uncharacterized protein</fullName>
    </submittedName>
</protein>
<sequence length="115" mass="13077">MNAMFHSILAKNQGTHLSKFLLAYYDAASTYYSFCAKACVLLRDTVIGQNVHVTVNDVERVPKKKLVYEIEDMLKMHGFIYPKGETYDDDGFSFDFVNTLEQTKDKNAMSDGDTT</sequence>
<proteinExistence type="predicted"/>